<feature type="compositionally biased region" description="Low complexity" evidence="3">
    <location>
        <begin position="494"/>
        <end position="503"/>
    </location>
</feature>
<dbReference type="Pfam" id="PF04082">
    <property type="entry name" value="Fungal_trans"/>
    <property type="match status" value="1"/>
</dbReference>
<dbReference type="VEuPathDB" id="FungiDB:JI435_066550"/>
<dbReference type="Proteomes" id="UP000663193">
    <property type="component" value="Chromosome 9"/>
</dbReference>
<keyword evidence="1" id="KW-0479">Metal-binding</keyword>
<feature type="region of interest" description="Disordered" evidence="3">
    <location>
        <begin position="125"/>
        <end position="169"/>
    </location>
</feature>
<feature type="region of interest" description="Disordered" evidence="3">
    <location>
        <begin position="1"/>
        <end position="37"/>
    </location>
</feature>
<dbReference type="InterPro" id="IPR036178">
    <property type="entry name" value="Formintransfe-cycloase-like_sf"/>
</dbReference>
<dbReference type="GO" id="GO:0000981">
    <property type="term" value="F:DNA-binding transcription factor activity, RNA polymerase II-specific"/>
    <property type="evidence" value="ECO:0007669"/>
    <property type="project" value="InterPro"/>
</dbReference>
<proteinExistence type="predicted"/>
<feature type="compositionally biased region" description="Basic and acidic residues" evidence="3">
    <location>
        <begin position="140"/>
        <end position="161"/>
    </location>
</feature>
<sequence length="853" mass="96515">MSLPIEGTPGYSSAKVAIPRLKRPEQQIVSSSKLPRARSETVNKACTRCRKRSGLHSVLVRDSDHKPRCSNCEKQGEECIYEQPRRDRLREAMTKNEQLTSLLKEARGDLDGELAHRIDDLLLKYEGDTPPATPSVSMRAMEKRPRSSSDDTEFDSQHPDENQVSASVGSNEDLDFLDEDLLGQQGSTISGYMGRNSQMQWMRTLEQKLNEPEAEPADLPFAPPGKGQKAIDKRAHALHQRQARSSSKLRVSLAQCYFYLDEEDIDAFDDVDADDYPPVETAERLTEIYKEAVHAPFRILEDAFFQQLRTFYEMVQRGNVPMASSRWKAVMNMLFAIGARFSHLIGADWQAGDRDHLIYMSRAVKALELKKFQQWTCAPDSHIIQATGLLSFYYMFLGHVGRAWYMIGMSLRHAQAAGLHLRNENASMPLEKKKAISHTWWALHSIECIITSITGRPRVVDEKDCTTPLPKRFSEVNSRRKKPSTAAFRSRPGSTTSASPTTSDQPHENVEPTDKVISLDTFLDSWIHLDIIQHSILSTLYSAGAAVHSWKHMQGEITALTTKLDEWALKALPRGLQGTSPTVDPKRPREDILLYLYYQSARICVSRPCLCRLDKRIGGQSDESEQFNERTADACIQAALDLARGLPEATTPHWFYEKGCWWSGVHILMQAITVLLLELEQGKSRLSEDPLDITICVGKITRWLIVLKTVDSVAGSAYEKVRNLLSKCDQFSRRLVPGPWIDEIMQPTEHEQTFFENTGAHFSLDTGSRNFADMPYSSIPFGNGYNTTTDDSTLSISNLEDPLHYHSDGFQFSQSQFPLFYVNNFATLFDQDTNYGFADNFNVGEWDPTDSQQ</sequence>
<evidence type="ECO:0000313" key="5">
    <source>
        <dbReference type="EMBL" id="QRC99321.1"/>
    </source>
</evidence>
<feature type="domain" description="Xylanolytic transcriptional activator regulatory" evidence="4">
    <location>
        <begin position="403"/>
        <end position="476"/>
    </location>
</feature>
<dbReference type="PANTHER" id="PTHR47654:SF5">
    <property type="entry name" value="TRANSCRIPTION FACTOR DOMAIN-CONTAINING PROTEIN"/>
    <property type="match status" value="1"/>
</dbReference>
<reference evidence="6" key="1">
    <citation type="journal article" date="2021" name="BMC Genomics">
        <title>Chromosome-level genome assembly and manually-curated proteome of model necrotroph Parastagonospora nodorum Sn15 reveals a genome-wide trove of candidate effector homologs, and redundancy of virulence-related functions within an accessory chromosome.</title>
        <authorList>
            <person name="Bertazzoni S."/>
            <person name="Jones D.A.B."/>
            <person name="Phan H.T."/>
            <person name="Tan K.-C."/>
            <person name="Hane J.K."/>
        </authorList>
    </citation>
    <scope>NUCLEOTIDE SEQUENCE [LARGE SCALE GENOMIC DNA]</scope>
    <source>
        <strain evidence="6">SN15 / ATCC MYA-4574 / FGSC 10173)</strain>
    </source>
</reference>
<dbReference type="GO" id="GO:0003824">
    <property type="term" value="F:catalytic activity"/>
    <property type="evidence" value="ECO:0007669"/>
    <property type="project" value="InterPro"/>
</dbReference>
<dbReference type="CDD" id="cd12148">
    <property type="entry name" value="fungal_TF_MHR"/>
    <property type="match status" value="1"/>
</dbReference>
<dbReference type="InterPro" id="IPR036864">
    <property type="entry name" value="Zn2-C6_fun-type_DNA-bd_sf"/>
</dbReference>
<evidence type="ECO:0000256" key="2">
    <source>
        <dbReference type="ARBA" id="ARBA00023242"/>
    </source>
</evidence>
<evidence type="ECO:0000256" key="3">
    <source>
        <dbReference type="SAM" id="MobiDB-lite"/>
    </source>
</evidence>
<keyword evidence="6" id="KW-1185">Reference proteome</keyword>
<dbReference type="EMBL" id="CP069031">
    <property type="protein sequence ID" value="QRC99321.1"/>
    <property type="molecule type" value="Genomic_DNA"/>
</dbReference>
<evidence type="ECO:0000256" key="1">
    <source>
        <dbReference type="ARBA" id="ARBA00022723"/>
    </source>
</evidence>
<accession>A0A7U2F6D2</accession>
<dbReference type="SUPFAM" id="SSF101262">
    <property type="entry name" value="Methenyltetrahydrofolate cyclohydrolase-like"/>
    <property type="match status" value="1"/>
</dbReference>
<protein>
    <recommendedName>
        <fullName evidence="4">Xylanolytic transcriptional activator regulatory domain-containing protein</fullName>
    </recommendedName>
</protein>
<dbReference type="PANTHER" id="PTHR47654">
    <property type="entry name" value="ZN(II)2CYS6 TRANSCRIPTION FACTOR (EUROFUNG)-RELATED"/>
    <property type="match status" value="1"/>
</dbReference>
<gene>
    <name evidence="5" type="ORF">JI435_066550</name>
</gene>
<dbReference type="InterPro" id="IPR001138">
    <property type="entry name" value="Zn2Cys6_DnaBD"/>
</dbReference>
<evidence type="ECO:0000313" key="6">
    <source>
        <dbReference type="Proteomes" id="UP000663193"/>
    </source>
</evidence>
<dbReference type="SUPFAM" id="SSF57701">
    <property type="entry name" value="Zn2/Cys6 DNA-binding domain"/>
    <property type="match status" value="1"/>
</dbReference>
<dbReference type="GO" id="GO:0003677">
    <property type="term" value="F:DNA binding"/>
    <property type="evidence" value="ECO:0007669"/>
    <property type="project" value="InterPro"/>
</dbReference>
<feature type="region of interest" description="Disordered" evidence="3">
    <location>
        <begin position="470"/>
        <end position="511"/>
    </location>
</feature>
<dbReference type="AlphaFoldDB" id="A0A7U2F6D2"/>
<dbReference type="SMART" id="SM00906">
    <property type="entry name" value="Fungal_trans"/>
    <property type="match status" value="1"/>
</dbReference>
<dbReference type="OrthoDB" id="5296287at2759"/>
<dbReference type="CDD" id="cd00067">
    <property type="entry name" value="GAL4"/>
    <property type="match status" value="1"/>
</dbReference>
<name>A0A7U2F6D2_PHANO</name>
<dbReference type="GO" id="GO:0006351">
    <property type="term" value="P:DNA-templated transcription"/>
    <property type="evidence" value="ECO:0007669"/>
    <property type="project" value="InterPro"/>
</dbReference>
<organism evidence="5 6">
    <name type="scientific">Phaeosphaeria nodorum (strain SN15 / ATCC MYA-4574 / FGSC 10173)</name>
    <name type="common">Glume blotch fungus</name>
    <name type="synonym">Parastagonospora nodorum</name>
    <dbReference type="NCBI Taxonomy" id="321614"/>
    <lineage>
        <taxon>Eukaryota</taxon>
        <taxon>Fungi</taxon>
        <taxon>Dikarya</taxon>
        <taxon>Ascomycota</taxon>
        <taxon>Pezizomycotina</taxon>
        <taxon>Dothideomycetes</taxon>
        <taxon>Pleosporomycetidae</taxon>
        <taxon>Pleosporales</taxon>
        <taxon>Pleosporineae</taxon>
        <taxon>Phaeosphaeriaceae</taxon>
        <taxon>Parastagonospora</taxon>
    </lineage>
</organism>
<keyword evidence="2" id="KW-0539">Nucleus</keyword>
<dbReference type="GO" id="GO:0008270">
    <property type="term" value="F:zinc ion binding"/>
    <property type="evidence" value="ECO:0007669"/>
    <property type="project" value="InterPro"/>
</dbReference>
<evidence type="ECO:0000259" key="4">
    <source>
        <dbReference type="SMART" id="SM00906"/>
    </source>
</evidence>
<dbReference type="InterPro" id="IPR053230">
    <property type="entry name" value="Trans_reg_galc"/>
</dbReference>
<dbReference type="InterPro" id="IPR007219">
    <property type="entry name" value="XnlR_reg_dom"/>
</dbReference>
<dbReference type="Gene3D" id="4.10.240.10">
    <property type="entry name" value="Zn(2)-C6 fungal-type DNA-binding domain"/>
    <property type="match status" value="1"/>
</dbReference>